<dbReference type="Pfam" id="PF03629">
    <property type="entry name" value="SASA"/>
    <property type="match status" value="1"/>
</dbReference>
<feature type="domain" description="Sialate O-acetylesterase" evidence="3">
    <location>
        <begin position="405"/>
        <end position="519"/>
    </location>
</feature>
<dbReference type="InterPro" id="IPR005181">
    <property type="entry name" value="SASA"/>
</dbReference>
<dbReference type="EMBL" id="FQZE01000008">
    <property type="protein sequence ID" value="SHI96508.1"/>
    <property type="molecule type" value="Genomic_DNA"/>
</dbReference>
<dbReference type="GO" id="GO:0004553">
    <property type="term" value="F:hydrolase activity, hydrolyzing O-glycosyl compounds"/>
    <property type="evidence" value="ECO:0007669"/>
    <property type="project" value="InterPro"/>
</dbReference>
<sequence>MPNKTNFILSVILFFFTITGFGQVKLPKLVNDGMVLQRDTEVKIWGWTTPGKKVKVHFLNDFYSATSNEKGEWKVNLSNLKAGGPHTMQIISSDTITLNSILIGDVWVCSGQSQMDIDMNRVSPLYEEEIRNAGNENIRYFAVPTAYDFNSPQKDLPSGKWENISQENILRISAIAYFLANELYHQYQIPVGIIRSSLGGSPAEAWISEQAIKEFPNHYQEAQKFKDSEYIRQVEATDQKKSAAWYSKLNQKDKGYQNPKSTWHQPDLDDSNWPEMKIPGYWVDEDLGMVNGVVWFRKTIKLPAEQAGKPALLNMGRIVDADSVFVNGTFVGSVGYQYPPRRYQIPENVLVEGKNTIVVRVVSNNGRGGFIPDKPYELRADDSKIDLKGKWRYRLGAEMEPAPGQTFVRWKPTGLFNGMIAPLTNFSIKGVVWYQGESNTNRPDEYAKLFPAMIKNWREKWNQGNFPFLFVQLHNFMRTYNHPTESNWARTREAQMEALELPNTAMTVAIDLGEWNDIHPLNKKDVAKRLALAARKTAYNENDLVASGPIFQSMKINEKMAELTFSNAGSGLVAKGGDKLKQFAVAGADKKFVWAKAKIKGNKVIVWSPEIKNPVAVRYAWADNPEGANLYNKEGLPASPFRTDDW</sequence>
<dbReference type="InterPro" id="IPR008979">
    <property type="entry name" value="Galactose-bd-like_sf"/>
</dbReference>
<dbReference type="Proteomes" id="UP000184050">
    <property type="component" value="Unassembled WGS sequence"/>
</dbReference>
<feature type="domain" description="Beta-galactosidase jelly roll" evidence="4">
    <location>
        <begin position="262"/>
        <end position="362"/>
    </location>
</feature>
<accession>A0A1M6FFJ7</accession>
<dbReference type="STRING" id="1168035.SAMN05444280_108152"/>
<dbReference type="PANTHER" id="PTHR22901:SF0">
    <property type="entry name" value="SIALATE O-ACETYLESTERASE"/>
    <property type="match status" value="1"/>
</dbReference>
<reference evidence="5 6" key="1">
    <citation type="submission" date="2016-11" db="EMBL/GenBank/DDBJ databases">
        <authorList>
            <person name="Jaros S."/>
            <person name="Januszkiewicz K."/>
            <person name="Wedrychowicz H."/>
        </authorList>
    </citation>
    <scope>NUCLEOTIDE SEQUENCE [LARGE SCALE GENOMIC DNA]</scope>
    <source>
        <strain evidence="5 6">DSM 27063</strain>
    </source>
</reference>
<keyword evidence="6" id="KW-1185">Reference proteome</keyword>
<dbReference type="SUPFAM" id="SSF52266">
    <property type="entry name" value="SGNH hydrolase"/>
    <property type="match status" value="1"/>
</dbReference>
<evidence type="ECO:0000256" key="1">
    <source>
        <dbReference type="ARBA" id="ARBA00022801"/>
    </source>
</evidence>
<gene>
    <name evidence="5" type="ORF">SAMN05444280_108152</name>
</gene>
<name>A0A1M6FFJ7_9BACT</name>
<evidence type="ECO:0000259" key="4">
    <source>
        <dbReference type="Pfam" id="PF13364"/>
    </source>
</evidence>
<dbReference type="InterPro" id="IPR036514">
    <property type="entry name" value="SGNH_hydro_sf"/>
</dbReference>
<dbReference type="Gene3D" id="3.40.50.1110">
    <property type="entry name" value="SGNH hydrolase"/>
    <property type="match status" value="1"/>
</dbReference>
<dbReference type="Gene3D" id="2.60.120.260">
    <property type="entry name" value="Galactose-binding domain-like"/>
    <property type="match status" value="1"/>
</dbReference>
<keyword evidence="1" id="KW-0378">Hydrolase</keyword>
<evidence type="ECO:0000259" key="3">
    <source>
        <dbReference type="Pfam" id="PF03629"/>
    </source>
</evidence>
<dbReference type="Pfam" id="PF13364">
    <property type="entry name" value="BetaGal_ABD2"/>
    <property type="match status" value="1"/>
</dbReference>
<protein>
    <submittedName>
        <fullName evidence="5">Sialate O-acetylesterase</fullName>
    </submittedName>
</protein>
<dbReference type="GO" id="GO:0005975">
    <property type="term" value="P:carbohydrate metabolic process"/>
    <property type="evidence" value="ECO:0007669"/>
    <property type="project" value="InterPro"/>
</dbReference>
<dbReference type="OrthoDB" id="9816001at2"/>
<evidence type="ECO:0000313" key="6">
    <source>
        <dbReference type="Proteomes" id="UP000184050"/>
    </source>
</evidence>
<dbReference type="AlphaFoldDB" id="A0A1M6FFJ7"/>
<dbReference type="InterPro" id="IPR025300">
    <property type="entry name" value="BetaGal_jelly_roll_dom"/>
</dbReference>
<dbReference type="InterPro" id="IPR039329">
    <property type="entry name" value="SIAE"/>
</dbReference>
<proteinExistence type="predicted"/>
<keyword evidence="2" id="KW-0326">Glycosidase</keyword>
<dbReference type="PANTHER" id="PTHR22901">
    <property type="entry name" value="SIALATE O-ACETYLESTERASE"/>
    <property type="match status" value="1"/>
</dbReference>
<dbReference type="GO" id="GO:0001681">
    <property type="term" value="F:sialate O-acetylesterase activity"/>
    <property type="evidence" value="ECO:0007669"/>
    <property type="project" value="InterPro"/>
</dbReference>
<evidence type="ECO:0000313" key="5">
    <source>
        <dbReference type="EMBL" id="SHI96508.1"/>
    </source>
</evidence>
<dbReference type="SUPFAM" id="SSF49785">
    <property type="entry name" value="Galactose-binding domain-like"/>
    <property type="match status" value="1"/>
</dbReference>
<evidence type="ECO:0000256" key="2">
    <source>
        <dbReference type="ARBA" id="ARBA00023295"/>
    </source>
</evidence>
<organism evidence="5 6">
    <name type="scientific">Tangfeifania diversioriginum</name>
    <dbReference type="NCBI Taxonomy" id="1168035"/>
    <lineage>
        <taxon>Bacteria</taxon>
        <taxon>Pseudomonadati</taxon>
        <taxon>Bacteroidota</taxon>
        <taxon>Bacteroidia</taxon>
        <taxon>Marinilabiliales</taxon>
        <taxon>Prolixibacteraceae</taxon>
        <taxon>Tangfeifania</taxon>
    </lineage>
</organism>
<dbReference type="RefSeq" id="WP_083578147.1">
    <property type="nucleotide sequence ID" value="NZ_FQZE01000008.1"/>
</dbReference>